<evidence type="ECO:0000313" key="2">
    <source>
        <dbReference type="EMBL" id="WWC86798.1"/>
    </source>
</evidence>
<dbReference type="RefSeq" id="XP_066073561.1">
    <property type="nucleotide sequence ID" value="XM_066217464.1"/>
</dbReference>
<keyword evidence="3" id="KW-1185">Reference proteome</keyword>
<feature type="region of interest" description="Disordered" evidence="1">
    <location>
        <begin position="358"/>
        <end position="452"/>
    </location>
</feature>
<evidence type="ECO:0008006" key="4">
    <source>
        <dbReference type="Google" id="ProtNLM"/>
    </source>
</evidence>
<feature type="compositionally biased region" description="Basic residues" evidence="1">
    <location>
        <begin position="321"/>
        <end position="332"/>
    </location>
</feature>
<evidence type="ECO:0000256" key="1">
    <source>
        <dbReference type="SAM" id="MobiDB-lite"/>
    </source>
</evidence>
<proteinExistence type="predicted"/>
<dbReference type="AlphaFoldDB" id="A0AAX4JPI6"/>
<dbReference type="EMBL" id="CP144099">
    <property type="protein sequence ID" value="WWC86798.1"/>
    <property type="molecule type" value="Genomic_DNA"/>
</dbReference>
<evidence type="ECO:0000313" key="3">
    <source>
        <dbReference type="Proteomes" id="UP001355207"/>
    </source>
</evidence>
<dbReference type="Proteomes" id="UP001355207">
    <property type="component" value="Chromosome 2"/>
</dbReference>
<feature type="compositionally biased region" description="Low complexity" evidence="1">
    <location>
        <begin position="405"/>
        <end position="423"/>
    </location>
</feature>
<feature type="region of interest" description="Disordered" evidence="1">
    <location>
        <begin position="467"/>
        <end position="503"/>
    </location>
</feature>
<feature type="region of interest" description="Disordered" evidence="1">
    <location>
        <begin position="313"/>
        <end position="338"/>
    </location>
</feature>
<feature type="compositionally biased region" description="Low complexity" evidence="1">
    <location>
        <begin position="435"/>
        <end position="446"/>
    </location>
</feature>
<feature type="compositionally biased region" description="Low complexity" evidence="1">
    <location>
        <begin position="468"/>
        <end position="488"/>
    </location>
</feature>
<organism evidence="2 3">
    <name type="scientific">Kwoniella dendrophila CBS 6074</name>
    <dbReference type="NCBI Taxonomy" id="1295534"/>
    <lineage>
        <taxon>Eukaryota</taxon>
        <taxon>Fungi</taxon>
        <taxon>Dikarya</taxon>
        <taxon>Basidiomycota</taxon>
        <taxon>Agaricomycotina</taxon>
        <taxon>Tremellomycetes</taxon>
        <taxon>Tremellales</taxon>
        <taxon>Cryptococcaceae</taxon>
        <taxon>Kwoniella</taxon>
    </lineage>
</organism>
<feature type="compositionally biased region" description="Basic and acidic residues" evidence="1">
    <location>
        <begin position="489"/>
        <end position="503"/>
    </location>
</feature>
<gene>
    <name evidence="2" type="ORF">L201_001677</name>
</gene>
<reference evidence="2 3" key="1">
    <citation type="submission" date="2024-01" db="EMBL/GenBank/DDBJ databases">
        <title>Comparative genomics of Cryptococcus and Kwoniella reveals pathogenesis evolution and contrasting modes of karyotype evolution via chromosome fusion or intercentromeric recombination.</title>
        <authorList>
            <person name="Coelho M.A."/>
            <person name="David-Palma M."/>
            <person name="Shea T."/>
            <person name="Bowers K."/>
            <person name="McGinley-Smith S."/>
            <person name="Mohammad A.W."/>
            <person name="Gnirke A."/>
            <person name="Yurkov A.M."/>
            <person name="Nowrousian M."/>
            <person name="Sun S."/>
            <person name="Cuomo C.A."/>
            <person name="Heitman J."/>
        </authorList>
    </citation>
    <scope>NUCLEOTIDE SEQUENCE [LARGE SCALE GENOMIC DNA]</scope>
    <source>
        <strain evidence="2 3">CBS 6074</strain>
    </source>
</reference>
<protein>
    <recommendedName>
        <fullName evidence="4">Ig-like domain-containing protein</fullName>
    </recommendedName>
</protein>
<sequence>MNHARTQLSQPQPRYCLTPISTQLYLSDLSSSFFPSIPVSPPAPHRKAPKPPVYSPRRNRARHINMTAPAQLGLFTVLESEEESYNHNEIMYNIPSATASSEVFPTPSPSPAPSSSSLNRRNIEAWRTAPINVPRDIDEDMEMDAKLNRLSWSSKGSLMSNTAFTEGETEHEITTPLMESEDPFGWSTSIPFSSDSFEPDVEMTEDTLGGHLYTPTINTTKSPTLAESIKMGNSARRPPPLTLTTRFLTPVATPTSANSHNNLFSAISNASSAESDLILTPRTATSPTSGSLLPSLPIISSIEWASRSYAPKIGSPVTPTKCRKPKSKSTKRKSPDDHIDLATALEDLLTSCGEKFECSSSDSEFSGPSPTTPSSSSDSDLDGFESRSMRFPLPPTRSTSSANFKTPLPSRKSTSSSSNRPAAPYAPKKDRRSGRSSNDSNSPLSLKSDHSFLNSLSTGQEFRMKNQSFKSLASSSTSSSIGSSSSRKSLPDRKALPVEWTRF</sequence>
<name>A0AAX4JPI6_9TREE</name>
<feature type="compositionally biased region" description="Low complexity" evidence="1">
    <location>
        <begin position="359"/>
        <end position="378"/>
    </location>
</feature>
<accession>A0AAX4JPI6</accession>
<dbReference type="GeneID" id="91092349"/>